<reference evidence="1 2" key="1">
    <citation type="submission" date="2020-04" db="EMBL/GenBank/DDBJ databases">
        <title>Thermobifida alba genome sequencing and assembly.</title>
        <authorList>
            <person name="Luzics S."/>
            <person name="Horvath B."/>
            <person name="Nagy I."/>
            <person name="Toth A."/>
            <person name="Nagy I."/>
            <person name="Kukolya J."/>
        </authorList>
    </citation>
    <scope>NUCLEOTIDE SEQUENCE [LARGE SCALE GENOMIC DNA]</scope>
    <source>
        <strain evidence="1 2">DSM 43795</strain>
    </source>
</reference>
<dbReference type="Gene3D" id="3.30.70.2940">
    <property type="match status" value="1"/>
</dbReference>
<dbReference type="Gene3D" id="2.60.40.4350">
    <property type="match status" value="1"/>
</dbReference>
<dbReference type="RefSeq" id="WP_248592913.1">
    <property type="nucleotide sequence ID" value="NZ_BAABEB010000012.1"/>
</dbReference>
<evidence type="ECO:0000313" key="2">
    <source>
        <dbReference type="Proteomes" id="UP000832041"/>
    </source>
</evidence>
<accession>A0ABY4KYY2</accession>
<dbReference type="EMBL" id="CP051627">
    <property type="protein sequence ID" value="UPT20637.1"/>
    <property type="molecule type" value="Genomic_DNA"/>
</dbReference>
<gene>
    <name evidence="1" type="ORF">FOF52_06370</name>
</gene>
<sequence>MKTDRTGSRDTTWVVLEPHDTVHVRDGRQFSSRDSNTALAETVTPRPSTIAGALASAYGGDLAAVRGPVLGKKDTSGVWRPYFSVPSDVVAAKNRESVYRLTVGSAVHDTDLADLKGAPESLLELPPQVLTKMEPVQGWMSGRSLSSYLRGTLFQNHALKRSRLGMPDDEEPLVPEHRIGIALQDRRVRPGYLYQATHLRPRDGWAFLAEVVPPPERTGLARSTVALGGISRLAEVTALPTGSVAWPQGPEDFPGGRVLLYVATPALWPDGWRPPLPPEATLVAAALGDPIPVATASPKRGFNRTRTLRWAVPPGSVYLIRLPEDTAAATAASWHGRALAPSADWTIPSDGEPHPPTDAPRLDTAGFGIVLTGVWT</sequence>
<name>A0ABY4KYY2_THEAE</name>
<evidence type="ECO:0008006" key="3">
    <source>
        <dbReference type="Google" id="ProtNLM"/>
    </source>
</evidence>
<protein>
    <recommendedName>
        <fullName evidence="3">CRISPR-associated protein</fullName>
    </recommendedName>
</protein>
<evidence type="ECO:0000313" key="1">
    <source>
        <dbReference type="EMBL" id="UPT20637.1"/>
    </source>
</evidence>
<keyword evidence="2" id="KW-1185">Reference proteome</keyword>
<proteinExistence type="predicted"/>
<dbReference type="Proteomes" id="UP000832041">
    <property type="component" value="Chromosome"/>
</dbReference>
<organism evidence="1 2">
    <name type="scientific">Thermobifida alba</name>
    <name type="common">Thermomonospora alba</name>
    <dbReference type="NCBI Taxonomy" id="53522"/>
    <lineage>
        <taxon>Bacteria</taxon>
        <taxon>Bacillati</taxon>
        <taxon>Actinomycetota</taxon>
        <taxon>Actinomycetes</taxon>
        <taxon>Streptosporangiales</taxon>
        <taxon>Nocardiopsidaceae</taxon>
        <taxon>Thermobifida</taxon>
    </lineage>
</organism>
<dbReference type="Pfam" id="PF09700">
    <property type="entry name" value="Cas_Cmr3"/>
    <property type="match status" value="1"/>
</dbReference>
<dbReference type="InterPro" id="IPR019117">
    <property type="entry name" value="CRISPR-assoc_protein_Cmr3"/>
</dbReference>